<gene>
    <name evidence="3" type="ORF">EV697_10193</name>
</gene>
<dbReference type="PANTHER" id="PTHR31793">
    <property type="entry name" value="4-HYDROXYBENZOYL-COA THIOESTERASE FAMILY MEMBER"/>
    <property type="match status" value="1"/>
</dbReference>
<dbReference type="PROSITE" id="PS01328">
    <property type="entry name" value="4HBCOA_THIOESTERASE"/>
    <property type="match status" value="1"/>
</dbReference>
<dbReference type="GO" id="GO:0047617">
    <property type="term" value="F:fatty acyl-CoA hydrolase activity"/>
    <property type="evidence" value="ECO:0007669"/>
    <property type="project" value="TreeGrafter"/>
</dbReference>
<dbReference type="PIRSF" id="PIRSF003230">
    <property type="entry name" value="YbgC"/>
    <property type="match status" value="1"/>
</dbReference>
<dbReference type="Gene3D" id="3.10.129.10">
    <property type="entry name" value="Hotdog Thioesterase"/>
    <property type="match status" value="1"/>
</dbReference>
<evidence type="ECO:0000256" key="2">
    <source>
        <dbReference type="ARBA" id="ARBA00022801"/>
    </source>
</evidence>
<dbReference type="EMBL" id="SLXI01000001">
    <property type="protein sequence ID" value="TCP13976.1"/>
    <property type="molecule type" value="Genomic_DNA"/>
</dbReference>
<reference evidence="3 4" key="1">
    <citation type="submission" date="2019-03" db="EMBL/GenBank/DDBJ databases">
        <title>Genomic Encyclopedia of Type Strains, Phase IV (KMG-IV): sequencing the most valuable type-strain genomes for metagenomic binning, comparative biology and taxonomic classification.</title>
        <authorList>
            <person name="Goeker M."/>
        </authorList>
    </citation>
    <scope>NUCLEOTIDE SEQUENCE [LARGE SCALE GENOMIC DNA]</scope>
    <source>
        <strain evidence="3 4">DSM 28231</strain>
    </source>
</reference>
<dbReference type="Proteomes" id="UP000294841">
    <property type="component" value="Unassembled WGS sequence"/>
</dbReference>
<dbReference type="NCBIfam" id="TIGR00051">
    <property type="entry name" value="YbgC/FadM family acyl-CoA thioesterase"/>
    <property type="match status" value="1"/>
</dbReference>
<dbReference type="CDD" id="cd00586">
    <property type="entry name" value="4HBT"/>
    <property type="match status" value="1"/>
</dbReference>
<keyword evidence="2 3" id="KW-0378">Hydrolase</keyword>
<dbReference type="RefSeq" id="WP_132021434.1">
    <property type="nucleotide sequence ID" value="NZ_CP016605.1"/>
</dbReference>
<accession>A0A4R2N295</accession>
<name>A0A4R2N295_9PAST</name>
<dbReference type="AlphaFoldDB" id="A0A4R2N295"/>
<dbReference type="FunFam" id="3.10.129.10:FF:000004">
    <property type="entry name" value="Tol-pal system-associated acyl-CoA thioesterase"/>
    <property type="match status" value="1"/>
</dbReference>
<dbReference type="InterPro" id="IPR014166">
    <property type="entry name" value="Tol-Pal_acyl-CoA_thioesterase"/>
</dbReference>
<dbReference type="Pfam" id="PF13279">
    <property type="entry name" value="4HBT_2"/>
    <property type="match status" value="1"/>
</dbReference>
<dbReference type="InterPro" id="IPR008272">
    <property type="entry name" value="HB-CoA_thioesterase_AS"/>
</dbReference>
<dbReference type="PANTHER" id="PTHR31793:SF37">
    <property type="entry name" value="ACYL-COA THIOESTER HYDROLASE YBGC"/>
    <property type="match status" value="1"/>
</dbReference>
<evidence type="ECO:0000313" key="3">
    <source>
        <dbReference type="EMBL" id="TCP13976.1"/>
    </source>
</evidence>
<dbReference type="InterPro" id="IPR029069">
    <property type="entry name" value="HotDog_dom_sf"/>
</dbReference>
<organism evidence="3 4">
    <name type="scientific">Bisgaardia hudsonensis</name>
    <dbReference type="NCBI Taxonomy" id="109472"/>
    <lineage>
        <taxon>Bacteria</taxon>
        <taxon>Pseudomonadati</taxon>
        <taxon>Pseudomonadota</taxon>
        <taxon>Gammaproteobacteria</taxon>
        <taxon>Pasteurellales</taxon>
        <taxon>Pasteurellaceae</taxon>
        <taxon>Bisgaardia</taxon>
    </lineage>
</organism>
<comment type="caution">
    <text evidence="3">The sequence shown here is derived from an EMBL/GenBank/DDBJ whole genome shotgun (WGS) entry which is preliminary data.</text>
</comment>
<dbReference type="NCBIfam" id="TIGR02799">
    <property type="entry name" value="thio_ybgC"/>
    <property type="match status" value="1"/>
</dbReference>
<keyword evidence="4" id="KW-1185">Reference proteome</keyword>
<evidence type="ECO:0000256" key="1">
    <source>
        <dbReference type="ARBA" id="ARBA00005953"/>
    </source>
</evidence>
<dbReference type="OrthoDB" id="9808429at2"/>
<protein>
    <submittedName>
        <fullName evidence="3">Acyl-CoA thioester hydrolase</fullName>
    </submittedName>
</protein>
<comment type="similarity">
    <text evidence="1">Belongs to the 4-hydroxybenzoyl-CoA thioesterase family.</text>
</comment>
<dbReference type="InterPro" id="IPR050563">
    <property type="entry name" value="4-hydroxybenzoyl-CoA_TE"/>
</dbReference>
<dbReference type="SUPFAM" id="SSF54637">
    <property type="entry name" value="Thioesterase/thiol ester dehydrase-isomerase"/>
    <property type="match status" value="1"/>
</dbReference>
<dbReference type="InterPro" id="IPR006684">
    <property type="entry name" value="YbgC/YbaW"/>
</dbReference>
<sequence length="132" mass="14994">MDGFKYFTRVYYEDTDAGGVVYHANYLHFFERARTEYLRALGFSQRDLLNRYDLAFVVKSMSVDFCAPASLDDSLLVETRVKQIKAASMLFTQAIICNDKILCGAEVKIACVNLKKMKPVIIPNEIKTAFSS</sequence>
<evidence type="ECO:0000313" key="4">
    <source>
        <dbReference type="Proteomes" id="UP000294841"/>
    </source>
</evidence>
<proteinExistence type="inferred from homology"/>